<dbReference type="Pfam" id="PF00534">
    <property type="entry name" value="Glycos_transf_1"/>
    <property type="match status" value="1"/>
</dbReference>
<evidence type="ECO:0000259" key="2">
    <source>
        <dbReference type="Pfam" id="PF00534"/>
    </source>
</evidence>
<dbReference type="PANTHER" id="PTHR46401">
    <property type="entry name" value="GLYCOSYLTRANSFERASE WBBK-RELATED"/>
    <property type="match status" value="1"/>
</dbReference>
<evidence type="ECO:0000313" key="3">
    <source>
        <dbReference type="EMBL" id="AEF95795.1"/>
    </source>
</evidence>
<protein>
    <submittedName>
        <fullName evidence="3">Glycosyl transferase group 1</fullName>
    </submittedName>
</protein>
<dbReference type="EMBL" id="CP002737">
    <property type="protein sequence ID" value="AEF95795.1"/>
    <property type="molecule type" value="Genomic_DNA"/>
</dbReference>
<sequence>MEDFINKGVKMKKILVLYQDWDNWFLNSYEKFEHWFKEKDGAYSKDNEYYILSLSTCNKILKPENNITVELFKSSPTKQLFDLIKFKKRLKEVINEFKPDYIYVPFLYLASTIPKDRNFKVISFLRDITPEMIKGKGGIRKILGNIFYILDYLALKKTDILLYNAFHLKEYALKMRYKGKLIFCPRDITDKEYFNEISEKEIIEIVRKYNLKNKRIILTVARLTPEKNIEMGIKALRFLPKDYVYIIVGEGRDEKRLVNLAKKLGVYDRVVFIGYVKHKEIWKYYKVADVLWLLSKSNFEGIPNVIMESWYSKTPVIVSNIKVFKYLIKNYKTGIVLKSWDEKELAEKTEELLKNNKLYKDICENGWKYVNELIRHHIDVRELFR</sequence>
<organism evidence="4">
    <name type="scientific">Methanotorris igneus (strain DSM 5666 / JCM 11834 / Kol 5)</name>
    <dbReference type="NCBI Taxonomy" id="880724"/>
    <lineage>
        <taxon>Archaea</taxon>
        <taxon>Methanobacteriati</taxon>
        <taxon>Methanobacteriota</taxon>
        <taxon>Methanomada group</taxon>
        <taxon>Methanococci</taxon>
        <taxon>Methanococcales</taxon>
        <taxon>Methanocaldococcaceae</taxon>
        <taxon>Methanotorris</taxon>
    </lineage>
</organism>
<feature type="domain" description="Glycosyl transferase family 1" evidence="2">
    <location>
        <begin position="204"/>
        <end position="366"/>
    </location>
</feature>
<evidence type="ECO:0000313" key="4">
    <source>
        <dbReference type="Proteomes" id="UP000009227"/>
    </source>
</evidence>
<dbReference type="CDD" id="cd03801">
    <property type="entry name" value="GT4_PimA-like"/>
    <property type="match status" value="1"/>
</dbReference>
<dbReference type="InterPro" id="IPR001296">
    <property type="entry name" value="Glyco_trans_1"/>
</dbReference>
<dbReference type="SUPFAM" id="SSF53756">
    <property type="entry name" value="UDP-Glycosyltransferase/glycogen phosphorylase"/>
    <property type="match status" value="1"/>
</dbReference>
<dbReference type="KEGG" id="mig:Metig_0238"/>
<proteinExistence type="predicted"/>
<dbReference type="PANTHER" id="PTHR46401:SF2">
    <property type="entry name" value="GLYCOSYLTRANSFERASE WBBK-RELATED"/>
    <property type="match status" value="1"/>
</dbReference>
<keyword evidence="1 3" id="KW-0808">Transferase</keyword>
<name>F6BAA5_METIK</name>
<reference evidence="3 4" key="1">
    <citation type="submission" date="2011-05" db="EMBL/GenBank/DDBJ databases">
        <title>Complete sequence of Methanotorris igneus Kol 5.</title>
        <authorList>
            <consortium name="US DOE Joint Genome Institute"/>
            <person name="Lucas S."/>
            <person name="Han J."/>
            <person name="Lapidus A."/>
            <person name="Cheng J.-F."/>
            <person name="Goodwin L."/>
            <person name="Pitluck S."/>
            <person name="Peters L."/>
            <person name="Mikhailova N."/>
            <person name="Chertkov O."/>
            <person name="Han C."/>
            <person name="Tapia R."/>
            <person name="Land M."/>
            <person name="Hauser L."/>
            <person name="Kyrpides N."/>
            <person name="Ivanova N."/>
            <person name="Pagani I."/>
            <person name="Sieprawska-Lupa M."/>
            <person name="Whitman W."/>
            <person name="Woyke T."/>
        </authorList>
    </citation>
    <scope>NUCLEOTIDE SEQUENCE [LARGE SCALE GENOMIC DNA]</scope>
    <source>
        <strain evidence="4">DSM 5666 / JCM 11834 / Kol 5</strain>
    </source>
</reference>
<dbReference type="AlphaFoldDB" id="F6BAA5"/>
<dbReference type="STRING" id="880724.Metig_0238"/>
<accession>F6BAA5</accession>
<evidence type="ECO:0000256" key="1">
    <source>
        <dbReference type="ARBA" id="ARBA00022679"/>
    </source>
</evidence>
<gene>
    <name evidence="3" type="ordered locus">Metig_0238</name>
</gene>
<dbReference type="Proteomes" id="UP000009227">
    <property type="component" value="Chromosome"/>
</dbReference>
<dbReference type="Gene3D" id="3.40.50.2000">
    <property type="entry name" value="Glycogen Phosphorylase B"/>
    <property type="match status" value="2"/>
</dbReference>
<dbReference type="HOGENOM" id="CLU_736949_0_0_2"/>
<keyword evidence="4" id="KW-1185">Reference proteome</keyword>
<dbReference type="GO" id="GO:0016757">
    <property type="term" value="F:glycosyltransferase activity"/>
    <property type="evidence" value="ECO:0007669"/>
    <property type="project" value="InterPro"/>
</dbReference>